<sequence>MKQISLVMAWLLLAISTNAQLSLTGNVTNEQSQYLTDATVVLKNINNKKTLREKTDEEGHFLFKSLPNNSQWILHVFYAGKTPFESKVTLADYDKHINVQLGENVASLEPLEVRAVRAGDKAPFSKTNITKADIEKNNLGRDLPYMLAQTPNVVINSDAGNGVGYTGIHIRGSDGTRTNVTLNGIPYNDAESSGSYFVDIPDVVSSVGSIQIQRGVGTSSNGAGAFGATINLSTNEVHDSAYGELNNSFGSFNTWKNTVMAGSGLIDGKFTADLRLSNISSDGYIDRASSKLQSLLFSTAYIGRKTTVRFNLIVGKEKTYQAWDGVPEDSIKVNRTYNELGYIAKTGTYYNNETDNYNQNHYQLFVTHQFSPKFSLAVASFLSTGIGYYEEYKNSQDYANYGIAYPVPFATDTLFSTDLIRQQYLDNKFYGQTFSVQYKGKADELTLGGSWTNYDGWHYGKVIWAENGGIDKDAKYYNLPAYKYDKNVYLKWLHNFNDYWNLFADMQYRNVWHHMYGFQDIPSLTVKRNFNFLNPKIGISYLKDGYNAYLSYALANKEPNRDDFEAGLENQPKAERLNDFELGANKKDENYNWGINLYYMLYKNQLVLTGQLNDVGSATRTNAPNSYRAGIELQGGYVFTNWLNATANLSFSKNKIKNYTAYYNAYDADWNELPQQSTTYHNTDIAFSPDIVGAGSLNVLPCKNVQISLISKYVGHQYLDNTGNDTRMLKAYYNQDARVIFTLKNKFFKEWNIIGQVYNVFNHFYNTNGATYPEYDNGKLNNYNYFFPMAGTNYMIGVNIQL</sequence>
<proteinExistence type="inferred from homology"/>
<evidence type="ECO:0000259" key="16">
    <source>
        <dbReference type="Pfam" id="PF07715"/>
    </source>
</evidence>
<evidence type="ECO:0000256" key="4">
    <source>
        <dbReference type="ARBA" id="ARBA00022496"/>
    </source>
</evidence>
<dbReference type="GO" id="GO:0015344">
    <property type="term" value="F:siderophore uptake transmembrane transporter activity"/>
    <property type="evidence" value="ECO:0007669"/>
    <property type="project" value="TreeGrafter"/>
</dbReference>
<feature type="domain" description="TonB-dependent receptor plug" evidence="16">
    <location>
        <begin position="121"/>
        <end position="228"/>
    </location>
</feature>
<evidence type="ECO:0000256" key="3">
    <source>
        <dbReference type="ARBA" id="ARBA00022452"/>
    </source>
</evidence>
<dbReference type="KEGG" id="ark:D6B99_08050"/>
<keyword evidence="7" id="KW-0408">Iron</keyword>
<evidence type="ECO:0000256" key="10">
    <source>
        <dbReference type="ARBA" id="ARBA00023136"/>
    </source>
</evidence>
<dbReference type="Pfam" id="PF13620">
    <property type="entry name" value="CarboxypepD_reg"/>
    <property type="match status" value="1"/>
</dbReference>
<keyword evidence="10 12" id="KW-0472">Membrane</keyword>
<feature type="domain" description="TonB-dependent receptor-like beta-barrel" evidence="15">
    <location>
        <begin position="315"/>
        <end position="760"/>
    </location>
</feature>
<dbReference type="PANTHER" id="PTHR32552:SF68">
    <property type="entry name" value="FERRICHROME OUTER MEMBRANE TRANSPORTER_PHAGE RECEPTOR"/>
    <property type="match status" value="1"/>
</dbReference>
<dbReference type="InterPro" id="IPR039426">
    <property type="entry name" value="TonB-dep_rcpt-like"/>
</dbReference>
<protein>
    <submittedName>
        <fullName evidence="17">TonB-dependent receptor</fullName>
    </submittedName>
</protein>
<dbReference type="GO" id="GO:0009279">
    <property type="term" value="C:cell outer membrane"/>
    <property type="evidence" value="ECO:0007669"/>
    <property type="project" value="UniProtKB-SubCell"/>
</dbReference>
<evidence type="ECO:0000256" key="2">
    <source>
        <dbReference type="ARBA" id="ARBA00022448"/>
    </source>
</evidence>
<dbReference type="Gene3D" id="2.170.130.10">
    <property type="entry name" value="TonB-dependent receptor, plug domain"/>
    <property type="match status" value="1"/>
</dbReference>
<dbReference type="PANTHER" id="PTHR32552">
    <property type="entry name" value="FERRICHROME IRON RECEPTOR-RELATED"/>
    <property type="match status" value="1"/>
</dbReference>
<dbReference type="Gene3D" id="2.60.40.10">
    <property type="entry name" value="Immunoglobulins"/>
    <property type="match status" value="1"/>
</dbReference>
<dbReference type="InterPro" id="IPR037066">
    <property type="entry name" value="Plug_dom_sf"/>
</dbReference>
<evidence type="ECO:0000256" key="7">
    <source>
        <dbReference type="ARBA" id="ARBA00023004"/>
    </source>
</evidence>
<reference evidence="17 18" key="1">
    <citation type="submission" date="2018-09" db="EMBL/GenBank/DDBJ databases">
        <title>Arachidicoccus sp. nov., a bacterium isolated from soil.</title>
        <authorList>
            <person name="Weon H.-Y."/>
            <person name="Kwon S.-W."/>
            <person name="Lee S.A."/>
        </authorList>
    </citation>
    <scope>NUCLEOTIDE SEQUENCE [LARGE SCALE GENOMIC DNA]</scope>
    <source>
        <strain evidence="17 18">KIS59-12</strain>
    </source>
</reference>
<keyword evidence="5 12" id="KW-0812">Transmembrane</keyword>
<dbReference type="Pfam" id="PF00593">
    <property type="entry name" value="TonB_dep_Rec_b-barrel"/>
    <property type="match status" value="1"/>
</dbReference>
<evidence type="ECO:0000259" key="15">
    <source>
        <dbReference type="Pfam" id="PF00593"/>
    </source>
</evidence>
<dbReference type="InterPro" id="IPR013783">
    <property type="entry name" value="Ig-like_fold"/>
</dbReference>
<dbReference type="Gene3D" id="2.40.170.20">
    <property type="entry name" value="TonB-dependent receptor, beta-barrel domain"/>
    <property type="match status" value="1"/>
</dbReference>
<dbReference type="RefSeq" id="WP_119990998.1">
    <property type="nucleotide sequence ID" value="NZ_CP032489.1"/>
</dbReference>
<evidence type="ECO:0000256" key="13">
    <source>
        <dbReference type="RuleBase" id="RU003357"/>
    </source>
</evidence>
<evidence type="ECO:0000256" key="11">
    <source>
        <dbReference type="ARBA" id="ARBA00023237"/>
    </source>
</evidence>
<dbReference type="InterPro" id="IPR036942">
    <property type="entry name" value="Beta-barrel_TonB_sf"/>
</dbReference>
<name>A0A386HTS4_9BACT</name>
<dbReference type="PROSITE" id="PS52016">
    <property type="entry name" value="TONB_DEPENDENT_REC_3"/>
    <property type="match status" value="1"/>
</dbReference>
<evidence type="ECO:0000313" key="18">
    <source>
        <dbReference type="Proteomes" id="UP000266118"/>
    </source>
</evidence>
<feature type="chain" id="PRO_5017214137" evidence="14">
    <location>
        <begin position="20"/>
        <end position="802"/>
    </location>
</feature>
<keyword evidence="2 12" id="KW-0813">Transport</keyword>
<organism evidence="17 18">
    <name type="scientific">Arachidicoccus soli</name>
    <dbReference type="NCBI Taxonomy" id="2341117"/>
    <lineage>
        <taxon>Bacteria</taxon>
        <taxon>Pseudomonadati</taxon>
        <taxon>Bacteroidota</taxon>
        <taxon>Chitinophagia</taxon>
        <taxon>Chitinophagales</taxon>
        <taxon>Chitinophagaceae</taxon>
        <taxon>Arachidicoccus</taxon>
    </lineage>
</organism>
<comment type="similarity">
    <text evidence="12 13">Belongs to the TonB-dependent receptor family.</text>
</comment>
<dbReference type="EMBL" id="CP032489">
    <property type="protein sequence ID" value="AYD49347.1"/>
    <property type="molecule type" value="Genomic_DNA"/>
</dbReference>
<dbReference type="InterPro" id="IPR000531">
    <property type="entry name" value="Beta-barrel_TonB"/>
</dbReference>
<dbReference type="SUPFAM" id="SSF49464">
    <property type="entry name" value="Carboxypeptidase regulatory domain-like"/>
    <property type="match status" value="1"/>
</dbReference>
<gene>
    <name evidence="17" type="ORF">D6B99_08050</name>
</gene>
<evidence type="ECO:0000256" key="6">
    <source>
        <dbReference type="ARBA" id="ARBA00022729"/>
    </source>
</evidence>
<dbReference type="InterPro" id="IPR008969">
    <property type="entry name" value="CarboxyPept-like_regulatory"/>
</dbReference>
<keyword evidence="17" id="KW-0675">Receptor</keyword>
<dbReference type="Pfam" id="PF07715">
    <property type="entry name" value="Plug"/>
    <property type="match status" value="1"/>
</dbReference>
<dbReference type="SUPFAM" id="SSF56935">
    <property type="entry name" value="Porins"/>
    <property type="match status" value="1"/>
</dbReference>
<feature type="signal peptide" evidence="14">
    <location>
        <begin position="1"/>
        <end position="19"/>
    </location>
</feature>
<evidence type="ECO:0000256" key="14">
    <source>
        <dbReference type="SAM" id="SignalP"/>
    </source>
</evidence>
<keyword evidence="4" id="KW-0410">Iron transport</keyword>
<dbReference type="Proteomes" id="UP000266118">
    <property type="component" value="Chromosome"/>
</dbReference>
<dbReference type="OrthoDB" id="9761152at2"/>
<keyword evidence="6 14" id="KW-0732">Signal</keyword>
<keyword evidence="3 12" id="KW-1134">Transmembrane beta strand</keyword>
<evidence type="ECO:0000256" key="8">
    <source>
        <dbReference type="ARBA" id="ARBA00023065"/>
    </source>
</evidence>
<evidence type="ECO:0000256" key="12">
    <source>
        <dbReference type="PROSITE-ProRule" id="PRU01360"/>
    </source>
</evidence>
<evidence type="ECO:0000313" key="17">
    <source>
        <dbReference type="EMBL" id="AYD49347.1"/>
    </source>
</evidence>
<keyword evidence="9 13" id="KW-0798">TonB box</keyword>
<accession>A0A386HTS4</accession>
<evidence type="ECO:0000256" key="5">
    <source>
        <dbReference type="ARBA" id="ARBA00022692"/>
    </source>
</evidence>
<dbReference type="InterPro" id="IPR012910">
    <property type="entry name" value="Plug_dom"/>
</dbReference>
<keyword evidence="18" id="KW-1185">Reference proteome</keyword>
<evidence type="ECO:0000256" key="1">
    <source>
        <dbReference type="ARBA" id="ARBA00004571"/>
    </source>
</evidence>
<comment type="subcellular location">
    <subcellularLocation>
        <location evidence="1 12">Cell outer membrane</location>
        <topology evidence="1 12">Multi-pass membrane protein</topology>
    </subcellularLocation>
</comment>
<dbReference type="AlphaFoldDB" id="A0A386HTS4"/>
<keyword evidence="11 12" id="KW-0998">Cell outer membrane</keyword>
<keyword evidence="8" id="KW-0406">Ion transport</keyword>
<evidence type="ECO:0000256" key="9">
    <source>
        <dbReference type="ARBA" id="ARBA00023077"/>
    </source>
</evidence>